<evidence type="ECO:0000256" key="1">
    <source>
        <dbReference type="SAM" id="SignalP"/>
    </source>
</evidence>
<dbReference type="EMBL" id="JH711579">
    <property type="protein sequence ID" value="EIW80622.1"/>
    <property type="molecule type" value="Genomic_DNA"/>
</dbReference>
<feature type="signal peptide" evidence="1">
    <location>
        <begin position="1"/>
        <end position="21"/>
    </location>
</feature>
<dbReference type="AlphaFoldDB" id="A0A5M3MN67"/>
<protein>
    <submittedName>
        <fullName evidence="2">Uncharacterized protein</fullName>
    </submittedName>
</protein>
<keyword evidence="1" id="KW-0732">Signal</keyword>
<reference evidence="3" key="1">
    <citation type="journal article" date="2012" name="Science">
        <title>The Paleozoic origin of enzymatic lignin decomposition reconstructed from 31 fungal genomes.</title>
        <authorList>
            <person name="Floudas D."/>
            <person name="Binder M."/>
            <person name="Riley R."/>
            <person name="Barry K."/>
            <person name="Blanchette R.A."/>
            <person name="Henrissat B."/>
            <person name="Martinez A.T."/>
            <person name="Otillar R."/>
            <person name="Spatafora J.W."/>
            <person name="Yadav J.S."/>
            <person name="Aerts A."/>
            <person name="Benoit I."/>
            <person name="Boyd A."/>
            <person name="Carlson A."/>
            <person name="Copeland A."/>
            <person name="Coutinho P.M."/>
            <person name="de Vries R.P."/>
            <person name="Ferreira P."/>
            <person name="Findley K."/>
            <person name="Foster B."/>
            <person name="Gaskell J."/>
            <person name="Glotzer D."/>
            <person name="Gorecki P."/>
            <person name="Heitman J."/>
            <person name="Hesse C."/>
            <person name="Hori C."/>
            <person name="Igarashi K."/>
            <person name="Jurgens J.A."/>
            <person name="Kallen N."/>
            <person name="Kersten P."/>
            <person name="Kohler A."/>
            <person name="Kuees U."/>
            <person name="Kumar T.K.A."/>
            <person name="Kuo A."/>
            <person name="LaButti K."/>
            <person name="Larrondo L.F."/>
            <person name="Lindquist E."/>
            <person name="Ling A."/>
            <person name="Lombard V."/>
            <person name="Lucas S."/>
            <person name="Lundell T."/>
            <person name="Martin R."/>
            <person name="McLaughlin D.J."/>
            <person name="Morgenstern I."/>
            <person name="Morin E."/>
            <person name="Murat C."/>
            <person name="Nagy L.G."/>
            <person name="Nolan M."/>
            <person name="Ohm R.A."/>
            <person name="Patyshakuliyeva A."/>
            <person name="Rokas A."/>
            <person name="Ruiz-Duenas F.J."/>
            <person name="Sabat G."/>
            <person name="Salamov A."/>
            <person name="Samejima M."/>
            <person name="Schmutz J."/>
            <person name="Slot J.C."/>
            <person name="St John F."/>
            <person name="Stenlid J."/>
            <person name="Sun H."/>
            <person name="Sun S."/>
            <person name="Syed K."/>
            <person name="Tsang A."/>
            <person name="Wiebenga A."/>
            <person name="Young D."/>
            <person name="Pisabarro A."/>
            <person name="Eastwood D.C."/>
            <person name="Martin F."/>
            <person name="Cullen D."/>
            <person name="Grigoriev I.V."/>
            <person name="Hibbett D.S."/>
        </authorList>
    </citation>
    <scope>NUCLEOTIDE SEQUENCE [LARGE SCALE GENOMIC DNA]</scope>
    <source>
        <strain evidence="3">RWD-64-598 SS2</strain>
    </source>
</reference>
<evidence type="ECO:0000313" key="2">
    <source>
        <dbReference type="EMBL" id="EIW80622.1"/>
    </source>
</evidence>
<proteinExistence type="predicted"/>
<feature type="chain" id="PRO_5024421129" evidence="1">
    <location>
        <begin position="22"/>
        <end position="82"/>
    </location>
</feature>
<dbReference type="Proteomes" id="UP000053558">
    <property type="component" value="Unassembled WGS sequence"/>
</dbReference>
<dbReference type="KEGG" id="cput:CONPUDRAFT_90759"/>
<gene>
    <name evidence="2" type="ORF">CONPUDRAFT_90759</name>
</gene>
<dbReference type="OrthoDB" id="2608547at2759"/>
<accession>A0A5M3MN67</accession>
<comment type="caution">
    <text evidence="2">The sequence shown here is derived from an EMBL/GenBank/DDBJ whole genome shotgun (WGS) entry which is preliminary data.</text>
</comment>
<keyword evidence="3" id="KW-1185">Reference proteome</keyword>
<dbReference type="RefSeq" id="XP_007769531.1">
    <property type="nucleotide sequence ID" value="XM_007771341.1"/>
</dbReference>
<organism evidence="2 3">
    <name type="scientific">Coniophora puteana (strain RWD-64-598)</name>
    <name type="common">Brown rot fungus</name>
    <dbReference type="NCBI Taxonomy" id="741705"/>
    <lineage>
        <taxon>Eukaryota</taxon>
        <taxon>Fungi</taxon>
        <taxon>Dikarya</taxon>
        <taxon>Basidiomycota</taxon>
        <taxon>Agaricomycotina</taxon>
        <taxon>Agaricomycetes</taxon>
        <taxon>Agaricomycetidae</taxon>
        <taxon>Boletales</taxon>
        <taxon>Coniophorineae</taxon>
        <taxon>Coniophoraceae</taxon>
        <taxon>Coniophora</taxon>
    </lineage>
</organism>
<name>A0A5M3MN67_CONPW</name>
<evidence type="ECO:0000313" key="3">
    <source>
        <dbReference type="Proteomes" id="UP000053558"/>
    </source>
</evidence>
<dbReference type="GeneID" id="19211409"/>
<sequence length="82" mass="8365">MNFIHTAIISAVLLVTQGAFAQYNPIGQPCDSPGAEGCNADAGTNNGNAYIYECGPANKFVYSAGCSCPTCCKATTSGAFCT</sequence>